<comment type="similarity">
    <text evidence="1 2">Belongs to the UPF0250 family.</text>
</comment>
<dbReference type="SUPFAM" id="SSF117991">
    <property type="entry name" value="YbeD/HP0495-like"/>
    <property type="match status" value="1"/>
</dbReference>
<dbReference type="NCBIfam" id="NF003447">
    <property type="entry name" value="PRK04998.1"/>
    <property type="match status" value="1"/>
</dbReference>
<evidence type="ECO:0000256" key="1">
    <source>
        <dbReference type="ARBA" id="ARBA00008460"/>
    </source>
</evidence>
<name>A0ABS8W3R2_9GAMM</name>
<dbReference type="Gene3D" id="3.30.70.260">
    <property type="match status" value="1"/>
</dbReference>
<accession>A0ABS8W3R2</accession>
<dbReference type="Pfam" id="PF04359">
    <property type="entry name" value="DUF493"/>
    <property type="match status" value="1"/>
</dbReference>
<comment type="caution">
    <text evidence="3">The sequence shown here is derived from an EMBL/GenBank/DDBJ whole genome shotgun (WGS) entry which is preliminary data.</text>
</comment>
<evidence type="ECO:0000313" key="3">
    <source>
        <dbReference type="EMBL" id="MCE2593587.1"/>
    </source>
</evidence>
<keyword evidence="4" id="KW-1185">Reference proteome</keyword>
<dbReference type="HAMAP" id="MF_00659">
    <property type="entry name" value="UPF0250"/>
    <property type="match status" value="1"/>
</dbReference>
<protein>
    <recommendedName>
        <fullName evidence="2">UPF0250 protein K6Y31_02020</fullName>
    </recommendedName>
</protein>
<dbReference type="PANTHER" id="PTHR38036:SF1">
    <property type="entry name" value="UPF0250 PROTEIN YBED"/>
    <property type="match status" value="1"/>
</dbReference>
<organism evidence="3 4">
    <name type="scientific">Motilimonas cestriensis</name>
    <dbReference type="NCBI Taxonomy" id="2742685"/>
    <lineage>
        <taxon>Bacteria</taxon>
        <taxon>Pseudomonadati</taxon>
        <taxon>Pseudomonadota</taxon>
        <taxon>Gammaproteobacteria</taxon>
        <taxon>Alteromonadales</taxon>
        <taxon>Alteromonadales genera incertae sedis</taxon>
        <taxon>Motilimonas</taxon>
    </lineage>
</organism>
<dbReference type="InterPro" id="IPR007454">
    <property type="entry name" value="UPF0250_YbeD-like"/>
</dbReference>
<dbReference type="RefSeq" id="WP_233051192.1">
    <property type="nucleotide sequence ID" value="NZ_JAIMJA010000002.1"/>
</dbReference>
<sequence>MSLNTRFDEFLEFPNDFLFKVVGLAQKELPDLVMNVLQQHAPGDYSPKIRASAKGTYHTVSVRVKVDSKEHIETLYTELGKIEIVRTVL</sequence>
<dbReference type="Proteomes" id="UP001201273">
    <property type="component" value="Unassembled WGS sequence"/>
</dbReference>
<gene>
    <name evidence="3" type="primary">ybeD</name>
    <name evidence="3" type="ORF">K6Y31_02020</name>
</gene>
<dbReference type="EMBL" id="JAIMJA010000002">
    <property type="protein sequence ID" value="MCE2593587.1"/>
    <property type="molecule type" value="Genomic_DNA"/>
</dbReference>
<evidence type="ECO:0000256" key="2">
    <source>
        <dbReference type="HAMAP-Rule" id="MF_00659"/>
    </source>
</evidence>
<dbReference type="PANTHER" id="PTHR38036">
    <property type="entry name" value="UPF0250 PROTEIN YBED"/>
    <property type="match status" value="1"/>
</dbReference>
<dbReference type="InterPro" id="IPR027471">
    <property type="entry name" value="YbeD-like_sf"/>
</dbReference>
<reference evidence="3 4" key="1">
    <citation type="journal article" date="2022" name="Environ. Microbiol. Rep.">
        <title>Eco-phylogenetic analyses reveal divergent evolution of vitamin B12 metabolism in the marine bacterial family 'Psychromonadaceae'.</title>
        <authorList>
            <person name="Jin X."/>
            <person name="Yang Y."/>
            <person name="Cao H."/>
            <person name="Gao B."/>
            <person name="Zhao Z."/>
        </authorList>
    </citation>
    <scope>NUCLEOTIDE SEQUENCE [LARGE SCALE GENOMIC DNA]</scope>
    <source>
        <strain evidence="3 4">MKS20</strain>
    </source>
</reference>
<proteinExistence type="inferred from homology"/>
<evidence type="ECO:0000313" key="4">
    <source>
        <dbReference type="Proteomes" id="UP001201273"/>
    </source>
</evidence>